<reference evidence="2 3" key="1">
    <citation type="submission" date="2017-03" db="EMBL/GenBank/DDBJ databases">
        <title>Draft genome sequence of Streptomyces scabrisporus NF3, endophyte isolated from Amphipterygium adstringens.</title>
        <authorList>
            <person name="Vazquez M."/>
            <person name="Ceapa C.D."/>
            <person name="Rodriguez Luna D."/>
            <person name="Sanchez Esquivel S."/>
        </authorList>
    </citation>
    <scope>NUCLEOTIDE SEQUENCE [LARGE SCALE GENOMIC DNA]</scope>
    <source>
        <strain evidence="2 3">NF3</strain>
    </source>
</reference>
<dbReference type="Gene3D" id="2.40.160.200">
    <property type="entry name" value="LURP1-related"/>
    <property type="match status" value="1"/>
</dbReference>
<dbReference type="AlphaFoldDB" id="A0A1T3NZ70"/>
<comment type="similarity">
    <text evidence="1">Belongs to the LOR family.</text>
</comment>
<dbReference type="EMBL" id="MWQN01000001">
    <property type="protein sequence ID" value="OPC81971.1"/>
    <property type="molecule type" value="Genomic_DNA"/>
</dbReference>
<dbReference type="InterPro" id="IPR038595">
    <property type="entry name" value="LOR_sf"/>
</dbReference>
<protein>
    <submittedName>
        <fullName evidence="2">Uncharacterized protein</fullName>
    </submittedName>
</protein>
<gene>
    <name evidence="2" type="ORF">B4N89_14415</name>
</gene>
<dbReference type="PANTHER" id="PTHR31087">
    <property type="match status" value="1"/>
</dbReference>
<keyword evidence="3" id="KW-1185">Reference proteome</keyword>
<sequence length="179" mass="19917">MFGDEYDGSTQLYPGIPPGRYLVREKMFAIGDDFWVTTEDGEKVYLVDGKALTLHDRLELKDSAGTVLATVKKKIVSIHHSMKVQDATGETVATVRKKMFTPLHEAFTVELAVGVELTVRGDMFHHEYGISGPNGPVAQITRKWLRVRDTYGIDIAPGWDHALIIAIAVCVDRLSDDED</sequence>
<dbReference type="InterPro" id="IPR007612">
    <property type="entry name" value="LOR"/>
</dbReference>
<dbReference type="PANTHER" id="PTHR31087:SF161">
    <property type="entry name" value="TUBBY C 2 FAMILY PROTEIN"/>
    <property type="match status" value="1"/>
</dbReference>
<dbReference type="STRING" id="159449.B4N89_14415"/>
<proteinExistence type="inferred from homology"/>
<dbReference type="Proteomes" id="UP000190037">
    <property type="component" value="Unassembled WGS sequence"/>
</dbReference>
<dbReference type="OrthoDB" id="4863874at2"/>
<evidence type="ECO:0000313" key="2">
    <source>
        <dbReference type="EMBL" id="OPC81971.1"/>
    </source>
</evidence>
<organism evidence="2 3">
    <name type="scientific">Embleya scabrispora</name>
    <dbReference type="NCBI Taxonomy" id="159449"/>
    <lineage>
        <taxon>Bacteria</taxon>
        <taxon>Bacillati</taxon>
        <taxon>Actinomycetota</taxon>
        <taxon>Actinomycetes</taxon>
        <taxon>Kitasatosporales</taxon>
        <taxon>Streptomycetaceae</taxon>
        <taxon>Embleya</taxon>
    </lineage>
</organism>
<comment type="caution">
    <text evidence="2">The sequence shown here is derived from an EMBL/GenBank/DDBJ whole genome shotgun (WGS) entry which is preliminary data.</text>
</comment>
<evidence type="ECO:0000313" key="3">
    <source>
        <dbReference type="Proteomes" id="UP000190037"/>
    </source>
</evidence>
<dbReference type="InterPro" id="IPR025659">
    <property type="entry name" value="Tubby-like_C"/>
</dbReference>
<dbReference type="SUPFAM" id="SSF54518">
    <property type="entry name" value="Tubby C-terminal domain-like"/>
    <property type="match status" value="1"/>
</dbReference>
<name>A0A1T3NZ70_9ACTN</name>
<dbReference type="Pfam" id="PF04525">
    <property type="entry name" value="LOR"/>
    <property type="match status" value="1"/>
</dbReference>
<accession>A0A1T3NZ70</accession>
<evidence type="ECO:0000256" key="1">
    <source>
        <dbReference type="ARBA" id="ARBA00005437"/>
    </source>
</evidence>